<dbReference type="AlphaFoldDB" id="A0AAD5MB29"/>
<sequence>MATMVRPEIFVSSPYYRTLAGLKMGNRWWNTHSGAAMCIVWLLEGQGEGSLVH</sequence>
<dbReference type="EMBL" id="JAHQIW010001747">
    <property type="protein sequence ID" value="KAJ1353558.1"/>
    <property type="molecule type" value="Genomic_DNA"/>
</dbReference>
<reference evidence="1" key="1">
    <citation type="submission" date="2021-06" db="EMBL/GenBank/DDBJ databases">
        <title>Parelaphostrongylus tenuis whole genome reference sequence.</title>
        <authorList>
            <person name="Garwood T.J."/>
            <person name="Larsen P.A."/>
            <person name="Fountain-Jones N.M."/>
            <person name="Garbe J.R."/>
            <person name="Macchietto M.G."/>
            <person name="Kania S.A."/>
            <person name="Gerhold R.W."/>
            <person name="Richards J.E."/>
            <person name="Wolf T.M."/>
        </authorList>
    </citation>
    <scope>NUCLEOTIDE SEQUENCE</scope>
    <source>
        <strain evidence="1">MNPRO001-30</strain>
        <tissue evidence="1">Meninges</tissue>
    </source>
</reference>
<name>A0AAD5MB29_PARTN</name>
<keyword evidence="2" id="KW-1185">Reference proteome</keyword>
<proteinExistence type="predicted"/>
<dbReference type="Proteomes" id="UP001196413">
    <property type="component" value="Unassembled WGS sequence"/>
</dbReference>
<comment type="caution">
    <text evidence="1">The sequence shown here is derived from an EMBL/GenBank/DDBJ whole genome shotgun (WGS) entry which is preliminary data.</text>
</comment>
<protein>
    <submittedName>
        <fullName evidence="1">Uncharacterized protein</fullName>
    </submittedName>
</protein>
<gene>
    <name evidence="1" type="ORF">KIN20_010207</name>
</gene>
<evidence type="ECO:0000313" key="1">
    <source>
        <dbReference type="EMBL" id="KAJ1353558.1"/>
    </source>
</evidence>
<accession>A0AAD5MB29</accession>
<evidence type="ECO:0000313" key="2">
    <source>
        <dbReference type="Proteomes" id="UP001196413"/>
    </source>
</evidence>
<organism evidence="1 2">
    <name type="scientific">Parelaphostrongylus tenuis</name>
    <name type="common">Meningeal worm</name>
    <dbReference type="NCBI Taxonomy" id="148309"/>
    <lineage>
        <taxon>Eukaryota</taxon>
        <taxon>Metazoa</taxon>
        <taxon>Ecdysozoa</taxon>
        <taxon>Nematoda</taxon>
        <taxon>Chromadorea</taxon>
        <taxon>Rhabditida</taxon>
        <taxon>Rhabditina</taxon>
        <taxon>Rhabditomorpha</taxon>
        <taxon>Strongyloidea</taxon>
        <taxon>Metastrongylidae</taxon>
        <taxon>Parelaphostrongylus</taxon>
    </lineage>
</organism>